<evidence type="ECO:0000313" key="4">
    <source>
        <dbReference type="EMBL" id="MCW8084507.1"/>
    </source>
</evidence>
<evidence type="ECO:0000256" key="2">
    <source>
        <dbReference type="PROSITE-ProRule" id="PRU00169"/>
    </source>
</evidence>
<dbReference type="PANTHER" id="PTHR44591">
    <property type="entry name" value="STRESS RESPONSE REGULATOR PROTEIN 1"/>
    <property type="match status" value="1"/>
</dbReference>
<dbReference type="PANTHER" id="PTHR44591:SF3">
    <property type="entry name" value="RESPONSE REGULATORY DOMAIN-CONTAINING PROTEIN"/>
    <property type="match status" value="1"/>
</dbReference>
<proteinExistence type="predicted"/>
<keyword evidence="5" id="KW-1185">Reference proteome</keyword>
<organism evidence="4 5">
    <name type="scientific">Sabulicella glaciei</name>
    <dbReference type="NCBI Taxonomy" id="2984948"/>
    <lineage>
        <taxon>Bacteria</taxon>
        <taxon>Pseudomonadati</taxon>
        <taxon>Pseudomonadota</taxon>
        <taxon>Alphaproteobacteria</taxon>
        <taxon>Acetobacterales</taxon>
        <taxon>Acetobacteraceae</taxon>
        <taxon>Sabulicella</taxon>
    </lineage>
</organism>
<comment type="caution">
    <text evidence="4">The sequence shown here is derived from an EMBL/GenBank/DDBJ whole genome shotgun (WGS) entry which is preliminary data.</text>
</comment>
<dbReference type="EMBL" id="JAPFQI010000001">
    <property type="protein sequence ID" value="MCW8084507.1"/>
    <property type="molecule type" value="Genomic_DNA"/>
</dbReference>
<reference evidence="4 5" key="1">
    <citation type="submission" date="2022-10" db="EMBL/GenBank/DDBJ databases">
        <title>Roseococcus glaciei nov., sp. nov., isolated from glacier.</title>
        <authorList>
            <person name="Liu Q."/>
            <person name="Xin Y.-H."/>
        </authorList>
    </citation>
    <scope>NUCLEOTIDE SEQUENCE [LARGE SCALE GENOMIC DNA]</scope>
    <source>
        <strain evidence="4 5">MDT2-1-1</strain>
    </source>
</reference>
<feature type="domain" description="Response regulatory" evidence="3">
    <location>
        <begin position="16"/>
        <end position="132"/>
    </location>
</feature>
<dbReference type="SMART" id="SM00448">
    <property type="entry name" value="REC"/>
    <property type="match status" value="1"/>
</dbReference>
<sequence length="141" mass="15077">MPEPSSGARARKDRARLLLVEDDYLIGLNAEMILTDAGHEVLGPATTADEAIALAEAARPDLVLMDIRLAEGSSGLEAAAEIFQRLGIRSLFVSAHADDRTREQGNREASPVGWLAKPYSSEELGRAVTNALLVLRGPSLT</sequence>
<dbReference type="Gene3D" id="3.40.50.2300">
    <property type="match status" value="1"/>
</dbReference>
<dbReference type="InterPro" id="IPR001789">
    <property type="entry name" value="Sig_transdc_resp-reg_receiver"/>
</dbReference>
<dbReference type="Proteomes" id="UP001526430">
    <property type="component" value="Unassembled WGS sequence"/>
</dbReference>
<evidence type="ECO:0000256" key="1">
    <source>
        <dbReference type="ARBA" id="ARBA00022553"/>
    </source>
</evidence>
<dbReference type="PROSITE" id="PS50110">
    <property type="entry name" value="RESPONSE_REGULATORY"/>
    <property type="match status" value="1"/>
</dbReference>
<dbReference type="InterPro" id="IPR011006">
    <property type="entry name" value="CheY-like_superfamily"/>
</dbReference>
<accession>A0ABT3NQT0</accession>
<dbReference type="InterPro" id="IPR050595">
    <property type="entry name" value="Bact_response_regulator"/>
</dbReference>
<protein>
    <submittedName>
        <fullName evidence="4">Response regulator</fullName>
    </submittedName>
</protein>
<gene>
    <name evidence="4" type="ORF">OF850_02610</name>
</gene>
<dbReference type="SUPFAM" id="SSF52172">
    <property type="entry name" value="CheY-like"/>
    <property type="match status" value="1"/>
</dbReference>
<dbReference type="Pfam" id="PF00072">
    <property type="entry name" value="Response_reg"/>
    <property type="match status" value="1"/>
</dbReference>
<evidence type="ECO:0000259" key="3">
    <source>
        <dbReference type="PROSITE" id="PS50110"/>
    </source>
</evidence>
<feature type="modified residue" description="4-aspartylphosphate" evidence="2">
    <location>
        <position position="66"/>
    </location>
</feature>
<evidence type="ECO:0000313" key="5">
    <source>
        <dbReference type="Proteomes" id="UP001526430"/>
    </source>
</evidence>
<keyword evidence="1 2" id="KW-0597">Phosphoprotein</keyword>
<name>A0ABT3NQT0_9PROT</name>